<protein>
    <recommendedName>
        <fullName evidence="2">Heterokaryon incompatibility domain-containing protein</fullName>
    </recommendedName>
</protein>
<dbReference type="OrthoDB" id="2157530at2759"/>
<proteinExistence type="predicted"/>
<evidence type="ECO:0000256" key="1">
    <source>
        <dbReference type="SAM" id="MobiDB-lite"/>
    </source>
</evidence>
<name>A0A6A5V9H3_9PLEO</name>
<evidence type="ECO:0000313" key="3">
    <source>
        <dbReference type="EMBL" id="KAF1973851.1"/>
    </source>
</evidence>
<keyword evidence="4" id="KW-1185">Reference proteome</keyword>
<organism evidence="3 4">
    <name type="scientific">Bimuria novae-zelandiae CBS 107.79</name>
    <dbReference type="NCBI Taxonomy" id="1447943"/>
    <lineage>
        <taxon>Eukaryota</taxon>
        <taxon>Fungi</taxon>
        <taxon>Dikarya</taxon>
        <taxon>Ascomycota</taxon>
        <taxon>Pezizomycotina</taxon>
        <taxon>Dothideomycetes</taxon>
        <taxon>Pleosporomycetidae</taxon>
        <taxon>Pleosporales</taxon>
        <taxon>Massarineae</taxon>
        <taxon>Didymosphaeriaceae</taxon>
        <taxon>Bimuria</taxon>
    </lineage>
</organism>
<feature type="region of interest" description="Disordered" evidence="1">
    <location>
        <begin position="1"/>
        <end position="20"/>
    </location>
</feature>
<dbReference type="PANTHER" id="PTHR24148:SF64">
    <property type="entry name" value="HETEROKARYON INCOMPATIBILITY DOMAIN-CONTAINING PROTEIN"/>
    <property type="match status" value="1"/>
</dbReference>
<accession>A0A6A5V9H3</accession>
<dbReference type="PANTHER" id="PTHR24148">
    <property type="entry name" value="ANKYRIN REPEAT DOMAIN-CONTAINING PROTEIN 39 HOMOLOG-RELATED"/>
    <property type="match status" value="1"/>
</dbReference>
<dbReference type="EMBL" id="ML976678">
    <property type="protein sequence ID" value="KAF1973851.1"/>
    <property type="molecule type" value="Genomic_DNA"/>
</dbReference>
<dbReference type="InterPro" id="IPR052895">
    <property type="entry name" value="HetReg/Transcr_Mod"/>
</dbReference>
<feature type="non-terminal residue" evidence="3">
    <location>
        <position position="166"/>
    </location>
</feature>
<gene>
    <name evidence="3" type="ORF">BU23DRAFT_463552</name>
</gene>
<feature type="domain" description="Heterokaryon incompatibility" evidence="2">
    <location>
        <begin position="72"/>
        <end position="161"/>
    </location>
</feature>
<dbReference type="InterPro" id="IPR010730">
    <property type="entry name" value="HET"/>
</dbReference>
<evidence type="ECO:0000259" key="2">
    <source>
        <dbReference type="Pfam" id="PF06985"/>
    </source>
</evidence>
<dbReference type="AlphaFoldDB" id="A0A6A5V9H3"/>
<sequence length="166" mass="18880">MATAGNQRGKEKSSTSPLARYLYPPIRDDAHIRLARLFPLTEADGPRENRKAVSSPVVIEMVQAPLTEAPRYQAVSYTWGTSAEPMQLSVRDEGFIPVSKTAFDILQSLRPEVGHEPSYCWMDQICINQQDDGERWQQIRIMRKIYEKAHCTLVVLAGNENYDEIL</sequence>
<dbReference type="Pfam" id="PF06985">
    <property type="entry name" value="HET"/>
    <property type="match status" value="1"/>
</dbReference>
<dbReference type="Proteomes" id="UP000800036">
    <property type="component" value="Unassembled WGS sequence"/>
</dbReference>
<evidence type="ECO:0000313" key="4">
    <source>
        <dbReference type="Proteomes" id="UP000800036"/>
    </source>
</evidence>
<reference evidence="3" key="1">
    <citation type="journal article" date="2020" name="Stud. Mycol.">
        <title>101 Dothideomycetes genomes: a test case for predicting lifestyles and emergence of pathogens.</title>
        <authorList>
            <person name="Haridas S."/>
            <person name="Albert R."/>
            <person name="Binder M."/>
            <person name="Bloem J."/>
            <person name="Labutti K."/>
            <person name="Salamov A."/>
            <person name="Andreopoulos B."/>
            <person name="Baker S."/>
            <person name="Barry K."/>
            <person name="Bills G."/>
            <person name="Bluhm B."/>
            <person name="Cannon C."/>
            <person name="Castanera R."/>
            <person name="Culley D."/>
            <person name="Daum C."/>
            <person name="Ezra D."/>
            <person name="Gonzalez J."/>
            <person name="Henrissat B."/>
            <person name="Kuo A."/>
            <person name="Liang C."/>
            <person name="Lipzen A."/>
            <person name="Lutzoni F."/>
            <person name="Magnuson J."/>
            <person name="Mondo S."/>
            <person name="Nolan M."/>
            <person name="Ohm R."/>
            <person name="Pangilinan J."/>
            <person name="Park H.-J."/>
            <person name="Ramirez L."/>
            <person name="Alfaro M."/>
            <person name="Sun H."/>
            <person name="Tritt A."/>
            <person name="Yoshinaga Y."/>
            <person name="Zwiers L.-H."/>
            <person name="Turgeon B."/>
            <person name="Goodwin S."/>
            <person name="Spatafora J."/>
            <person name="Crous P."/>
            <person name="Grigoriev I."/>
        </authorList>
    </citation>
    <scope>NUCLEOTIDE SEQUENCE</scope>
    <source>
        <strain evidence="3">CBS 107.79</strain>
    </source>
</reference>